<sequence length="81" mass="9297">MNDRSIGICYEGGLDESDHPSDTRTYAQKCSLLDLLRQLRRDYPEAKIAGHCQLSPYIRKACPCFDAREEYAGLEEELSRK</sequence>
<dbReference type="InterPro" id="IPR036505">
    <property type="entry name" value="Amidase/PGRP_sf"/>
</dbReference>
<evidence type="ECO:0000259" key="1">
    <source>
        <dbReference type="Pfam" id="PF01510"/>
    </source>
</evidence>
<protein>
    <recommendedName>
        <fullName evidence="1">N-acetylmuramoyl-L-alanine amidase domain-containing protein</fullName>
    </recommendedName>
</protein>
<feature type="domain" description="N-acetylmuramoyl-L-alanine amidase" evidence="1">
    <location>
        <begin position="1"/>
        <end position="63"/>
    </location>
</feature>
<organism evidence="2 3">
    <name type="scientific">Parabacteroides merdae</name>
    <dbReference type="NCBI Taxonomy" id="46503"/>
    <lineage>
        <taxon>Bacteria</taxon>
        <taxon>Pseudomonadati</taxon>
        <taxon>Bacteroidota</taxon>
        <taxon>Bacteroidia</taxon>
        <taxon>Bacteroidales</taxon>
        <taxon>Tannerellaceae</taxon>
        <taxon>Parabacteroides</taxon>
    </lineage>
</organism>
<dbReference type="Proteomes" id="UP001055114">
    <property type="component" value="Unassembled WGS sequence"/>
</dbReference>
<name>A0AA37KBI0_9BACT</name>
<evidence type="ECO:0000313" key="3">
    <source>
        <dbReference type="Proteomes" id="UP001055114"/>
    </source>
</evidence>
<dbReference type="Gene3D" id="3.40.80.10">
    <property type="entry name" value="Peptidoglycan recognition protein-like"/>
    <property type="match status" value="1"/>
</dbReference>
<dbReference type="GO" id="GO:0009253">
    <property type="term" value="P:peptidoglycan catabolic process"/>
    <property type="evidence" value="ECO:0007669"/>
    <property type="project" value="InterPro"/>
</dbReference>
<proteinExistence type="predicted"/>
<dbReference type="AlphaFoldDB" id="A0AA37KBI0"/>
<comment type="caution">
    <text evidence="2">The sequence shown here is derived from an EMBL/GenBank/DDBJ whole genome shotgun (WGS) entry which is preliminary data.</text>
</comment>
<dbReference type="EMBL" id="BQNZ01000003">
    <property type="protein sequence ID" value="GKH73514.1"/>
    <property type="molecule type" value="Genomic_DNA"/>
</dbReference>
<dbReference type="InterPro" id="IPR002502">
    <property type="entry name" value="Amidase_domain"/>
</dbReference>
<dbReference type="GO" id="GO:0008745">
    <property type="term" value="F:N-acetylmuramoyl-L-alanine amidase activity"/>
    <property type="evidence" value="ECO:0007669"/>
    <property type="project" value="InterPro"/>
</dbReference>
<evidence type="ECO:0000313" key="2">
    <source>
        <dbReference type="EMBL" id="GKH73514.1"/>
    </source>
</evidence>
<dbReference type="SUPFAM" id="SSF55846">
    <property type="entry name" value="N-acetylmuramoyl-L-alanine amidase-like"/>
    <property type="match status" value="1"/>
</dbReference>
<gene>
    <name evidence="2" type="ORF">CE91St3_33770</name>
</gene>
<accession>A0AA37KBI0</accession>
<dbReference type="Pfam" id="PF01510">
    <property type="entry name" value="Amidase_2"/>
    <property type="match status" value="1"/>
</dbReference>
<reference evidence="2" key="1">
    <citation type="submission" date="2022-01" db="EMBL/GenBank/DDBJ databases">
        <title>Novel bile acid biosynthetic pathways are enriched in the microbiome of centenarians.</title>
        <authorList>
            <person name="Sato Y."/>
            <person name="Atarashi K."/>
            <person name="Plichta R.D."/>
            <person name="Arai Y."/>
            <person name="Sasajima S."/>
            <person name="Kearney M.S."/>
            <person name="Suda W."/>
            <person name="Takeshita K."/>
            <person name="Sasaki T."/>
            <person name="Okamoto S."/>
            <person name="Skelly N.A."/>
            <person name="Okamura Y."/>
            <person name="Vlamakis H."/>
            <person name="Li Y."/>
            <person name="Tanoue T."/>
            <person name="Takei H."/>
            <person name="Nittono H."/>
            <person name="Narushima S."/>
            <person name="Irie J."/>
            <person name="Itoh H."/>
            <person name="Moriya K."/>
            <person name="Sugiura Y."/>
            <person name="Suematsu M."/>
            <person name="Moritoki N."/>
            <person name="Shibata S."/>
            <person name="Littman R.D."/>
            <person name="Fischbach A.M."/>
            <person name="Uwamino Y."/>
            <person name="Inoue T."/>
            <person name="Honda A."/>
            <person name="Hattori M."/>
            <person name="Murai T."/>
            <person name="Xavier J.R."/>
            <person name="Hirose N."/>
            <person name="Honda K."/>
        </authorList>
    </citation>
    <scope>NUCLEOTIDE SEQUENCE</scope>
    <source>
        <strain evidence="2">CE91-St3</strain>
    </source>
</reference>